<dbReference type="Pfam" id="PF09347">
    <property type="entry name" value="DUF1989"/>
    <property type="match status" value="1"/>
</dbReference>
<dbReference type="SUPFAM" id="SSF101790">
    <property type="entry name" value="Aminomethyltransferase beta-barrel domain"/>
    <property type="match status" value="1"/>
</dbReference>
<name>A0ABT5YNZ1_9PROT</name>
<proteinExistence type="predicted"/>
<evidence type="ECO:0000313" key="5">
    <source>
        <dbReference type="Proteomes" id="UP001215503"/>
    </source>
</evidence>
<dbReference type="PANTHER" id="PTHR43757">
    <property type="entry name" value="AMINOMETHYLTRANSFERASE"/>
    <property type="match status" value="1"/>
</dbReference>
<protein>
    <submittedName>
        <fullName evidence="4">DUF1989 domain-containing protein</fullName>
    </submittedName>
</protein>
<dbReference type="InterPro" id="IPR028896">
    <property type="entry name" value="GcvT/YgfZ/DmdA"/>
</dbReference>
<gene>
    <name evidence="4" type="ORF">P2G67_08175</name>
</gene>
<feature type="domain" description="Aminomethyltransferase C-terminal" evidence="2">
    <location>
        <begin position="698"/>
        <end position="779"/>
    </location>
</feature>
<organism evidence="4 5">
    <name type="scientific">Aquibaculum arenosum</name>
    <dbReference type="NCBI Taxonomy" id="3032591"/>
    <lineage>
        <taxon>Bacteria</taxon>
        <taxon>Pseudomonadati</taxon>
        <taxon>Pseudomonadota</taxon>
        <taxon>Alphaproteobacteria</taxon>
        <taxon>Rhodospirillales</taxon>
        <taxon>Rhodovibrionaceae</taxon>
        <taxon>Aquibaculum</taxon>
    </lineage>
</organism>
<dbReference type="Pfam" id="PF01571">
    <property type="entry name" value="GCV_T"/>
    <property type="match status" value="1"/>
</dbReference>
<evidence type="ECO:0000259" key="3">
    <source>
        <dbReference type="Pfam" id="PF09347"/>
    </source>
</evidence>
<dbReference type="InterPro" id="IPR027266">
    <property type="entry name" value="TrmE/GcvT-like"/>
</dbReference>
<dbReference type="SUPFAM" id="SSF103025">
    <property type="entry name" value="Folate-binding domain"/>
    <property type="match status" value="1"/>
</dbReference>
<dbReference type="InterPro" id="IPR029043">
    <property type="entry name" value="GcvT/YgfZ_C"/>
</dbReference>
<accession>A0ABT5YNZ1</accession>
<evidence type="ECO:0000259" key="2">
    <source>
        <dbReference type="Pfam" id="PF08669"/>
    </source>
</evidence>
<dbReference type="PANTHER" id="PTHR43757:SF2">
    <property type="entry name" value="AMINOMETHYLTRANSFERASE, MITOCHONDRIAL"/>
    <property type="match status" value="1"/>
</dbReference>
<feature type="domain" description="DUF1989" evidence="3">
    <location>
        <begin position="192"/>
        <end position="359"/>
    </location>
</feature>
<dbReference type="EMBL" id="JARHUD010000004">
    <property type="protein sequence ID" value="MDF2095949.1"/>
    <property type="molecule type" value="Genomic_DNA"/>
</dbReference>
<dbReference type="InterPro" id="IPR018959">
    <property type="entry name" value="DUF1989"/>
</dbReference>
<keyword evidence="5" id="KW-1185">Reference proteome</keyword>
<dbReference type="Pfam" id="PF08669">
    <property type="entry name" value="GCV_T_C"/>
    <property type="match status" value="1"/>
</dbReference>
<dbReference type="InterPro" id="IPR006222">
    <property type="entry name" value="GCVT_N"/>
</dbReference>
<evidence type="ECO:0000313" key="4">
    <source>
        <dbReference type="EMBL" id="MDF2095949.1"/>
    </source>
</evidence>
<comment type="caution">
    <text evidence="4">The sequence shown here is derived from an EMBL/GenBank/DDBJ whole genome shotgun (WGS) entry which is preliminary data.</text>
</comment>
<sequence length="790" mass="86503">MGVLQQFETPQVRGGVLVPGLPLLPPGTERHPVPGGGSRTLAIEVGDEITVVNREGLQSCELVFFDPQGRSNSGLLGVQTSHQPEGLRAILNSAEPSARRVRAALEKSGFDLANATCIRLFGPGSRAGDSASFTAEGPGLLIVAAPGGPMAVDAQNPPTDLVAYVKRARPVQRKGGQAPPDPLADPLTDINIQPGQARTYEVKKGQYIQVLDVQGRECSDFQALDLRAVEKGRIADIDPTTTRSLSGSLYPRPGLFAKYYSVDMQPLVEIVQDTCGRHDTFGLACTARYYEDLGYPGHVNCSDNINREFERYGLPPRGGWPAINFFFNTLLDDANAIGMDDPWSRPGDFVLVRALTDLLCVSTACPCDVDPANGWNPTDIQVRVYDQQEDFSRSIGFRMTADAQVEPTKKTAFHDCFAEHTRDFVEYNGYWLPNQFNDHGTIAEYWACREKAAIMDLSPLRKFEVTGPDAEALMQLCVTRNMKKLSVGQVVYTAMCYEHGGMVDDGTVFRLGDDNFRWVGGCGTSGLWLREQAEKHGMDVWVRSSTDQLHNIAVQGPLSRDILREVIWTPENRTTVEELGVFRFTVGRIGDFHGPAVVVSRTGYTGELGFEVFCHPKDAREVFDAVWAAGQPHGLTPFGLAALDMVRIEAGLVFAGFEFTDQTNPFEAGIGFTVPLKSKEDDFIGRKVLEERKAHPTRKLVGLDLVGHQVPSSGDCVRIGRAQVGEITSAVRSPILGKVIALCRMDATHAEEGTQVEVGQLDGLQKRIPATVVRAPHFDPTKERVKGIYA</sequence>
<dbReference type="Proteomes" id="UP001215503">
    <property type="component" value="Unassembled WGS sequence"/>
</dbReference>
<dbReference type="RefSeq" id="WP_275821885.1">
    <property type="nucleotide sequence ID" value="NZ_JARHUD010000004.1"/>
</dbReference>
<dbReference type="InterPro" id="IPR013977">
    <property type="entry name" value="GcvT_C"/>
</dbReference>
<feature type="domain" description="GCVT N-terminal" evidence="1">
    <location>
        <begin position="413"/>
        <end position="677"/>
    </location>
</feature>
<dbReference type="Gene3D" id="3.30.1360.120">
    <property type="entry name" value="Probable tRNA modification gtpase trme, domain 1"/>
    <property type="match status" value="1"/>
</dbReference>
<evidence type="ECO:0000259" key="1">
    <source>
        <dbReference type="Pfam" id="PF01571"/>
    </source>
</evidence>
<reference evidence="4 5" key="1">
    <citation type="submission" date="2023-03" db="EMBL/GenBank/DDBJ databases">
        <title>Fodinicurvata sp. CAU 1616 isolated from sea sendiment.</title>
        <authorList>
            <person name="Kim W."/>
        </authorList>
    </citation>
    <scope>NUCLEOTIDE SEQUENCE [LARGE SCALE GENOMIC DNA]</scope>
    <source>
        <strain evidence="4 5">CAU 1616</strain>
    </source>
</reference>